<dbReference type="InterPro" id="IPR045010">
    <property type="entry name" value="MDR_fam"/>
</dbReference>
<dbReference type="InterPro" id="IPR020843">
    <property type="entry name" value="ER"/>
</dbReference>
<reference evidence="3 4" key="1">
    <citation type="submission" date="2022-10" db="EMBL/GenBank/DDBJ databases">
        <title>Erythrobacter sp. sf7 Genome sequencing.</title>
        <authorList>
            <person name="Park S."/>
        </authorList>
    </citation>
    <scope>NUCLEOTIDE SEQUENCE [LARGE SCALE GENOMIC DNA]</scope>
    <source>
        <strain evidence="4">sf7</strain>
    </source>
</reference>
<comment type="caution">
    <text evidence="3">The sequence shown here is derived from an EMBL/GenBank/DDBJ whole genome shotgun (WGS) entry which is preliminary data.</text>
</comment>
<accession>A0ABT5JQT1</accession>
<dbReference type="PANTHER" id="PTHR43205:SF7">
    <property type="entry name" value="PROSTAGLANDIN REDUCTASE 1"/>
    <property type="match status" value="1"/>
</dbReference>
<keyword evidence="4" id="KW-1185">Reference proteome</keyword>
<name>A0ABT5JQT1_9SPHN</name>
<dbReference type="InterPro" id="IPR036291">
    <property type="entry name" value="NAD(P)-bd_dom_sf"/>
</dbReference>
<dbReference type="InterPro" id="IPR041694">
    <property type="entry name" value="ADH_N_2"/>
</dbReference>
<evidence type="ECO:0000313" key="4">
    <source>
        <dbReference type="Proteomes" id="UP001216558"/>
    </source>
</evidence>
<keyword evidence="1" id="KW-0560">Oxidoreductase</keyword>
<organism evidence="3 4">
    <name type="scientific">Erythrobacter fulvus</name>
    <dbReference type="NCBI Taxonomy" id="2987523"/>
    <lineage>
        <taxon>Bacteria</taxon>
        <taxon>Pseudomonadati</taxon>
        <taxon>Pseudomonadota</taxon>
        <taxon>Alphaproteobacteria</taxon>
        <taxon>Sphingomonadales</taxon>
        <taxon>Erythrobacteraceae</taxon>
        <taxon>Erythrobacter/Porphyrobacter group</taxon>
        <taxon>Erythrobacter</taxon>
    </lineage>
</organism>
<dbReference type="PANTHER" id="PTHR43205">
    <property type="entry name" value="PROSTAGLANDIN REDUCTASE"/>
    <property type="match status" value="1"/>
</dbReference>
<proteinExistence type="predicted"/>
<evidence type="ECO:0000259" key="2">
    <source>
        <dbReference type="SMART" id="SM00829"/>
    </source>
</evidence>
<dbReference type="SMART" id="SM00829">
    <property type="entry name" value="PKS_ER"/>
    <property type="match status" value="1"/>
</dbReference>
<dbReference type="SUPFAM" id="SSF51735">
    <property type="entry name" value="NAD(P)-binding Rossmann-fold domains"/>
    <property type="match status" value="1"/>
</dbReference>
<gene>
    <name evidence="3" type="ORF">OIK40_04560</name>
</gene>
<dbReference type="Gene3D" id="3.40.50.720">
    <property type="entry name" value="NAD(P)-binding Rossmann-like Domain"/>
    <property type="match status" value="1"/>
</dbReference>
<dbReference type="CDD" id="cd05288">
    <property type="entry name" value="PGDH"/>
    <property type="match status" value="1"/>
</dbReference>
<feature type="domain" description="Enoyl reductase (ER)" evidence="2">
    <location>
        <begin position="19"/>
        <end position="333"/>
    </location>
</feature>
<dbReference type="Pfam" id="PF00107">
    <property type="entry name" value="ADH_zinc_N"/>
    <property type="match status" value="1"/>
</dbReference>
<dbReference type="InterPro" id="IPR011032">
    <property type="entry name" value="GroES-like_sf"/>
</dbReference>
<dbReference type="InterPro" id="IPR013149">
    <property type="entry name" value="ADH-like_C"/>
</dbReference>
<dbReference type="SUPFAM" id="SSF50129">
    <property type="entry name" value="GroES-like"/>
    <property type="match status" value="1"/>
</dbReference>
<evidence type="ECO:0000256" key="1">
    <source>
        <dbReference type="ARBA" id="ARBA00023002"/>
    </source>
</evidence>
<sequence length="337" mass="35897">MNNRFWRIESRPEGNDFAGALALVDAPLAPLAEGEIRIRNSHLSMDAGTRLWLTSREDGYQPPLPLGIPMTGLVLGEVTESRAQGFVPGDLVRAFGQWADISTVDAVMSGAIVLDPSVADRRAWFGPLGMNGWTALWGVEQTGAAKPGERVLVSAAAGATGILAVQIAKLLGCEAWGIAGGAEKCAYLTGELGIAGAVDYKAGDVGAQLDAAKTNGSGFDVYFDNVGGALLDQVLTRMNHYGRIAVCGLLADYSSGTRTAPAEFDQVLMRRLRVEGFFSPDFMHEGPALTERLRGWYEAGDLVMPYDVTRGLENTLAAYAKLFTGGNIGKVIVELEQ</sequence>
<dbReference type="Proteomes" id="UP001216558">
    <property type="component" value="Unassembled WGS sequence"/>
</dbReference>
<protein>
    <submittedName>
        <fullName evidence="3">NADP-dependent oxidoreductase</fullName>
    </submittedName>
</protein>
<dbReference type="RefSeq" id="WP_273676576.1">
    <property type="nucleotide sequence ID" value="NZ_JAQQXQ010000002.1"/>
</dbReference>
<dbReference type="EMBL" id="JAQQXQ010000002">
    <property type="protein sequence ID" value="MDC8753912.1"/>
    <property type="molecule type" value="Genomic_DNA"/>
</dbReference>
<dbReference type="Gene3D" id="3.90.180.10">
    <property type="entry name" value="Medium-chain alcohol dehydrogenases, catalytic domain"/>
    <property type="match status" value="1"/>
</dbReference>
<evidence type="ECO:0000313" key="3">
    <source>
        <dbReference type="EMBL" id="MDC8753912.1"/>
    </source>
</evidence>
<dbReference type="Pfam" id="PF16884">
    <property type="entry name" value="ADH_N_2"/>
    <property type="match status" value="1"/>
</dbReference>